<keyword evidence="2" id="KW-1185">Reference proteome</keyword>
<proteinExistence type="predicted"/>
<dbReference type="EMBL" id="LBHU01000003">
    <property type="protein sequence ID" value="KLI63266.1"/>
    <property type="molecule type" value="Genomic_DNA"/>
</dbReference>
<dbReference type="RefSeq" id="WP_047094158.1">
    <property type="nucleotide sequence ID" value="NZ_LBHU01000003.1"/>
</dbReference>
<dbReference type="Proteomes" id="UP000053455">
    <property type="component" value="Unassembled WGS sequence"/>
</dbReference>
<dbReference type="OrthoDB" id="9792392at2"/>
<dbReference type="SUPFAM" id="SSF54909">
    <property type="entry name" value="Dimeric alpha+beta barrel"/>
    <property type="match status" value="1"/>
</dbReference>
<dbReference type="PIRSF" id="PIRSF007028">
    <property type="entry name" value="UCP007028"/>
    <property type="match status" value="1"/>
</dbReference>
<evidence type="ECO:0000313" key="1">
    <source>
        <dbReference type="EMBL" id="KLI63266.1"/>
    </source>
</evidence>
<sequence length="119" mass="13415">MYVQGFLLAVPEDKKNEYAAIAKKSGAWFREHGVTEIVEAWEDDVPDGKTTDFRRATKAAAGEKIVFSWMIWPDKVTCEAASAKMEADPFWAEQMGNMPFDGKRMIWGGFSPIFTTGRD</sequence>
<name>A0A0H0XML6_9SPHN</name>
<dbReference type="Pfam" id="PF07237">
    <property type="entry name" value="DUF1428"/>
    <property type="match status" value="1"/>
</dbReference>
<dbReference type="Gene3D" id="3.30.70.100">
    <property type="match status" value="1"/>
</dbReference>
<comment type="caution">
    <text evidence="1">The sequence shown here is derived from an EMBL/GenBank/DDBJ whole genome shotgun (WGS) entry which is preliminary data.</text>
</comment>
<protein>
    <submittedName>
        <fullName evidence="1">RNA signal recognition particle 4.5S RNA</fullName>
    </submittedName>
</protein>
<evidence type="ECO:0000313" key="2">
    <source>
        <dbReference type="Proteomes" id="UP000053455"/>
    </source>
</evidence>
<dbReference type="AlphaFoldDB" id="A0A0H0XML6"/>
<dbReference type="STRING" id="874156.GCA_001021555_02157"/>
<gene>
    <name evidence="1" type="ORF">AAV99_11385</name>
</gene>
<dbReference type="PATRIC" id="fig|874156.12.peg.2336"/>
<dbReference type="InterPro" id="IPR009874">
    <property type="entry name" value="DUF1428"/>
</dbReference>
<accession>A0A0H0XML6</accession>
<organism evidence="1 2">
    <name type="scientific">Aurantiacibacter marinus</name>
    <dbReference type="NCBI Taxonomy" id="874156"/>
    <lineage>
        <taxon>Bacteria</taxon>
        <taxon>Pseudomonadati</taxon>
        <taxon>Pseudomonadota</taxon>
        <taxon>Alphaproteobacteria</taxon>
        <taxon>Sphingomonadales</taxon>
        <taxon>Erythrobacteraceae</taxon>
        <taxon>Aurantiacibacter</taxon>
    </lineage>
</organism>
<reference evidence="1 2" key="1">
    <citation type="submission" date="2015-04" db="EMBL/GenBank/DDBJ databases">
        <title>The draft genome sequence of Erythrobacter marinus HWDM-33.</title>
        <authorList>
            <person name="Zhuang L."/>
            <person name="Liu Y."/>
            <person name="Shao Z."/>
        </authorList>
    </citation>
    <scope>NUCLEOTIDE SEQUENCE [LARGE SCALE GENOMIC DNA]</scope>
    <source>
        <strain evidence="1 2">HWDM-33</strain>
    </source>
</reference>
<dbReference type="InterPro" id="IPR011008">
    <property type="entry name" value="Dimeric_a/b-barrel"/>
</dbReference>